<feature type="transmembrane region" description="Helical" evidence="4">
    <location>
        <begin position="191"/>
        <end position="210"/>
    </location>
</feature>
<evidence type="ECO:0000256" key="1">
    <source>
        <dbReference type="ARBA" id="ARBA00001946"/>
    </source>
</evidence>
<feature type="transmembrane region" description="Helical" evidence="4">
    <location>
        <begin position="152"/>
        <end position="171"/>
    </location>
</feature>
<dbReference type="RefSeq" id="WP_008950989.1">
    <property type="nucleotide sequence ID" value="NZ_AHTH01000038.1"/>
</dbReference>
<dbReference type="Proteomes" id="UP000012046">
    <property type="component" value="Unassembled WGS sequence"/>
</dbReference>
<dbReference type="SUPFAM" id="SSF55073">
    <property type="entry name" value="Nucleotide cyclase"/>
    <property type="match status" value="1"/>
</dbReference>
<gene>
    <name evidence="6" type="ORF">AJE_11444</name>
</gene>
<organism evidence="6 7">
    <name type="scientific">Alishewanella jeotgali KCTC 22429</name>
    <dbReference type="NCBI Taxonomy" id="1129374"/>
    <lineage>
        <taxon>Bacteria</taxon>
        <taxon>Pseudomonadati</taxon>
        <taxon>Pseudomonadota</taxon>
        <taxon>Gammaproteobacteria</taxon>
        <taxon>Alteromonadales</taxon>
        <taxon>Alteromonadaceae</taxon>
        <taxon>Alishewanella</taxon>
    </lineage>
</organism>
<dbReference type="AlphaFoldDB" id="H3ZFZ2"/>
<keyword evidence="4" id="KW-0812">Transmembrane</keyword>
<evidence type="ECO:0000256" key="4">
    <source>
        <dbReference type="SAM" id="Phobius"/>
    </source>
</evidence>
<dbReference type="InterPro" id="IPR043128">
    <property type="entry name" value="Rev_trsase/Diguanyl_cyclase"/>
</dbReference>
<dbReference type="EC" id="2.7.7.65" evidence="2"/>
<keyword evidence="4" id="KW-0472">Membrane</keyword>
<dbReference type="eggNOG" id="COG3706">
    <property type="taxonomic scope" value="Bacteria"/>
</dbReference>
<dbReference type="GO" id="GO:0005886">
    <property type="term" value="C:plasma membrane"/>
    <property type="evidence" value="ECO:0007669"/>
    <property type="project" value="TreeGrafter"/>
</dbReference>
<dbReference type="PANTHER" id="PTHR45138">
    <property type="entry name" value="REGULATORY COMPONENTS OF SENSORY TRANSDUCTION SYSTEM"/>
    <property type="match status" value="1"/>
</dbReference>
<dbReference type="STRING" id="1129374.AJE_11444"/>
<keyword evidence="7" id="KW-1185">Reference proteome</keyword>
<name>H3ZFZ2_9ALTE</name>
<evidence type="ECO:0000256" key="2">
    <source>
        <dbReference type="ARBA" id="ARBA00012528"/>
    </source>
</evidence>
<feature type="transmembrane region" description="Helical" evidence="4">
    <location>
        <begin position="95"/>
        <end position="115"/>
    </location>
</feature>
<dbReference type="InterPro" id="IPR000160">
    <property type="entry name" value="GGDEF_dom"/>
</dbReference>
<dbReference type="EMBL" id="AHTH01000038">
    <property type="protein sequence ID" value="EHR40500.1"/>
    <property type="molecule type" value="Genomic_DNA"/>
</dbReference>
<dbReference type="FunFam" id="3.30.70.270:FF:000001">
    <property type="entry name" value="Diguanylate cyclase domain protein"/>
    <property type="match status" value="1"/>
</dbReference>
<feature type="transmembrane region" description="Helical" evidence="4">
    <location>
        <begin position="121"/>
        <end position="140"/>
    </location>
</feature>
<dbReference type="GO" id="GO:0052621">
    <property type="term" value="F:diguanylate cyclase activity"/>
    <property type="evidence" value="ECO:0007669"/>
    <property type="project" value="UniProtKB-EC"/>
</dbReference>
<dbReference type="PROSITE" id="PS50887">
    <property type="entry name" value="GGDEF"/>
    <property type="match status" value="1"/>
</dbReference>
<dbReference type="Pfam" id="PF00990">
    <property type="entry name" value="GGDEF"/>
    <property type="match status" value="1"/>
</dbReference>
<sequence length="385" mass="43550">MDLFTLTVINAFIALVATGVLAFQEQADRQFRYQRYFLLAGICMLLNASISAIHYGGIALPYWLLPALSNSLSVGANIALAAGIHRHLQKPGKRFGLLLLFVVLFLLNLTDFARSDINHRFYLNIPIVLLLNFWCIYMLWPHRKAELGKVYLAFIATFGFNIIQFAGRSAYMALEQQQLVSTSIAPLVHNIGFFALTAFAILVFCCIILLSHSQQRLMLQQLSERDALTGLLNRRTMDIRLSAELSRSQRQQKTLSFLLLDADHFKQINDNFGHAAGDLALQHIAKLADQQLRDYDLLFRYGGEEFLLCLPDTDAQTAIHIADRLRQIINSSPLFLPQPYFLTVSIGVASSQHLDNWKTLLQQADEALYQAKRMGRNQVTLYQAA</sequence>
<dbReference type="PANTHER" id="PTHR45138:SF9">
    <property type="entry name" value="DIGUANYLATE CYCLASE DGCM-RELATED"/>
    <property type="match status" value="1"/>
</dbReference>
<evidence type="ECO:0000313" key="6">
    <source>
        <dbReference type="EMBL" id="EHR40500.1"/>
    </source>
</evidence>
<evidence type="ECO:0000313" key="7">
    <source>
        <dbReference type="Proteomes" id="UP000012046"/>
    </source>
</evidence>
<comment type="catalytic activity">
    <reaction evidence="3">
        <text>2 GTP = 3',3'-c-di-GMP + 2 diphosphate</text>
        <dbReference type="Rhea" id="RHEA:24898"/>
        <dbReference type="ChEBI" id="CHEBI:33019"/>
        <dbReference type="ChEBI" id="CHEBI:37565"/>
        <dbReference type="ChEBI" id="CHEBI:58805"/>
        <dbReference type="EC" id="2.7.7.65"/>
    </reaction>
</comment>
<dbReference type="GO" id="GO:0043709">
    <property type="term" value="P:cell adhesion involved in single-species biofilm formation"/>
    <property type="evidence" value="ECO:0007669"/>
    <property type="project" value="TreeGrafter"/>
</dbReference>
<evidence type="ECO:0000259" key="5">
    <source>
        <dbReference type="PROSITE" id="PS50887"/>
    </source>
</evidence>
<feature type="transmembrane region" description="Helical" evidence="4">
    <location>
        <begin position="62"/>
        <end position="83"/>
    </location>
</feature>
<comment type="cofactor">
    <cofactor evidence="1">
        <name>Mg(2+)</name>
        <dbReference type="ChEBI" id="CHEBI:18420"/>
    </cofactor>
</comment>
<keyword evidence="4" id="KW-1133">Transmembrane helix</keyword>
<dbReference type="GO" id="GO:1902201">
    <property type="term" value="P:negative regulation of bacterial-type flagellum-dependent cell motility"/>
    <property type="evidence" value="ECO:0007669"/>
    <property type="project" value="TreeGrafter"/>
</dbReference>
<feature type="transmembrane region" description="Helical" evidence="4">
    <location>
        <begin position="6"/>
        <end position="24"/>
    </location>
</feature>
<dbReference type="Gene3D" id="3.30.70.270">
    <property type="match status" value="1"/>
</dbReference>
<dbReference type="CDD" id="cd01949">
    <property type="entry name" value="GGDEF"/>
    <property type="match status" value="1"/>
</dbReference>
<reference evidence="6 7" key="1">
    <citation type="journal article" date="2012" name="J. Bacteriol.">
        <title>Genome Sequence of Extracellular-Protease-Producing Alishewanella jeotgali Isolated from Traditional Korean Fermented Seafood.</title>
        <authorList>
            <person name="Jung J."/>
            <person name="Chun J."/>
            <person name="Park W."/>
        </authorList>
    </citation>
    <scope>NUCLEOTIDE SEQUENCE [LARGE SCALE GENOMIC DNA]</scope>
    <source>
        <strain evidence="6 7">KCTC 22429</strain>
    </source>
</reference>
<dbReference type="SMART" id="SM00267">
    <property type="entry name" value="GGDEF"/>
    <property type="match status" value="1"/>
</dbReference>
<dbReference type="InterPro" id="IPR050469">
    <property type="entry name" value="Diguanylate_Cyclase"/>
</dbReference>
<accession>H3ZFZ2</accession>
<evidence type="ECO:0000256" key="3">
    <source>
        <dbReference type="ARBA" id="ARBA00034247"/>
    </source>
</evidence>
<comment type="caution">
    <text evidence="6">The sequence shown here is derived from an EMBL/GenBank/DDBJ whole genome shotgun (WGS) entry which is preliminary data.</text>
</comment>
<protein>
    <recommendedName>
        <fullName evidence="2">diguanylate cyclase</fullName>
        <ecNumber evidence="2">2.7.7.65</ecNumber>
    </recommendedName>
</protein>
<proteinExistence type="predicted"/>
<dbReference type="InterPro" id="IPR029787">
    <property type="entry name" value="Nucleotide_cyclase"/>
</dbReference>
<feature type="domain" description="GGDEF" evidence="5">
    <location>
        <begin position="253"/>
        <end position="384"/>
    </location>
</feature>
<dbReference type="NCBIfam" id="TIGR00254">
    <property type="entry name" value="GGDEF"/>
    <property type="match status" value="1"/>
</dbReference>
<dbReference type="PATRIC" id="fig|1129374.4.peg.2272"/>
<feature type="transmembrane region" description="Helical" evidence="4">
    <location>
        <begin position="36"/>
        <end position="56"/>
    </location>
</feature>